<dbReference type="InterPro" id="IPR004763">
    <property type="entry name" value="CusA-like"/>
</dbReference>
<evidence type="ECO:0000256" key="3">
    <source>
        <dbReference type="ARBA" id="ARBA00010942"/>
    </source>
</evidence>
<proteinExistence type="inferred from homology"/>
<dbReference type="Pfam" id="PF02321">
    <property type="entry name" value="OEP"/>
    <property type="match status" value="1"/>
</dbReference>
<dbReference type="InterPro" id="IPR027463">
    <property type="entry name" value="AcrB_DN_DC_subdom"/>
</dbReference>
<dbReference type="GO" id="GO:0042910">
    <property type="term" value="F:xenobiotic transmembrane transporter activity"/>
    <property type="evidence" value="ECO:0007669"/>
    <property type="project" value="TreeGrafter"/>
</dbReference>
<evidence type="ECO:0000256" key="6">
    <source>
        <dbReference type="ARBA" id="ARBA00022692"/>
    </source>
</evidence>
<dbReference type="OrthoDB" id="9758757at2"/>
<dbReference type="GO" id="GO:0015562">
    <property type="term" value="F:efflux transmembrane transporter activity"/>
    <property type="evidence" value="ECO:0007669"/>
    <property type="project" value="InterPro"/>
</dbReference>
<dbReference type="PANTHER" id="PTHR32063:SF24">
    <property type="entry name" value="CATION EFFLUX SYSTEM (ACRB_ACRD_ACRF FAMILY)"/>
    <property type="match status" value="1"/>
</dbReference>
<dbReference type="Gene3D" id="3.30.70.1320">
    <property type="entry name" value="Multidrug efflux transporter AcrB pore domain like"/>
    <property type="match status" value="1"/>
</dbReference>
<evidence type="ECO:0000256" key="4">
    <source>
        <dbReference type="ARBA" id="ARBA00022448"/>
    </source>
</evidence>
<keyword evidence="5" id="KW-1003">Cell membrane</keyword>
<dbReference type="PATRIC" id="fig|1409788.3.peg.1345"/>
<feature type="transmembrane region" description="Helical" evidence="9">
    <location>
        <begin position="449"/>
        <end position="469"/>
    </location>
</feature>
<dbReference type="InterPro" id="IPR001036">
    <property type="entry name" value="Acrflvin-R"/>
</dbReference>
<evidence type="ECO:0000313" key="10">
    <source>
        <dbReference type="EMBL" id="KOH45847.1"/>
    </source>
</evidence>
<dbReference type="Gene3D" id="3.30.70.1430">
    <property type="entry name" value="Multidrug efflux transporter AcrB pore domain"/>
    <property type="match status" value="2"/>
</dbReference>
<dbReference type="Gene3D" id="1.20.1600.10">
    <property type="entry name" value="Outer membrane efflux proteins (OEP)"/>
    <property type="match status" value="1"/>
</dbReference>
<keyword evidence="11" id="KW-1185">Reference proteome</keyword>
<dbReference type="SUPFAM" id="SSF82714">
    <property type="entry name" value="Multidrug efflux transporter AcrB TolC docking domain, DN and DC subdomains"/>
    <property type="match status" value="2"/>
</dbReference>
<evidence type="ECO:0000256" key="9">
    <source>
        <dbReference type="SAM" id="Phobius"/>
    </source>
</evidence>
<dbReference type="SUPFAM" id="SSF56954">
    <property type="entry name" value="Outer membrane efflux proteins (OEP)"/>
    <property type="match status" value="1"/>
</dbReference>
<dbReference type="Pfam" id="PF00873">
    <property type="entry name" value="ACR_tran"/>
    <property type="match status" value="1"/>
</dbReference>
<dbReference type="RefSeq" id="WP_053180864.1">
    <property type="nucleotide sequence ID" value="NZ_LGIA01000063.1"/>
</dbReference>
<feature type="transmembrane region" description="Helical" evidence="9">
    <location>
        <begin position="539"/>
        <end position="556"/>
    </location>
</feature>
<feature type="transmembrane region" description="Helical" evidence="9">
    <location>
        <begin position="399"/>
        <end position="419"/>
    </location>
</feature>
<organism evidence="10 11">
    <name type="scientific">Sunxiuqinia dokdonensis</name>
    <dbReference type="NCBI Taxonomy" id="1409788"/>
    <lineage>
        <taxon>Bacteria</taxon>
        <taxon>Pseudomonadati</taxon>
        <taxon>Bacteroidota</taxon>
        <taxon>Bacteroidia</taxon>
        <taxon>Marinilabiliales</taxon>
        <taxon>Prolixibacteraceae</taxon>
        <taxon>Sunxiuqinia</taxon>
    </lineage>
</organism>
<dbReference type="Proteomes" id="UP000036958">
    <property type="component" value="Unassembled WGS sequence"/>
</dbReference>
<feature type="transmembrane region" description="Helical" evidence="9">
    <location>
        <begin position="12"/>
        <end position="31"/>
    </location>
</feature>
<dbReference type="NCBIfam" id="TIGR00914">
    <property type="entry name" value="2A0601"/>
    <property type="match status" value="1"/>
</dbReference>
<dbReference type="PANTHER" id="PTHR32063">
    <property type="match status" value="1"/>
</dbReference>
<protein>
    <submittedName>
        <fullName evidence="10">Multidrug transporter AcrB</fullName>
    </submittedName>
</protein>
<name>A0A0L8VCE1_9BACT</name>
<comment type="similarity">
    <text evidence="2">Belongs to the outer membrane factor (OMF) (TC 1.B.17) family.</text>
</comment>
<keyword evidence="4" id="KW-0813">Transport</keyword>
<dbReference type="GO" id="GO:0008324">
    <property type="term" value="F:monoatomic cation transmembrane transporter activity"/>
    <property type="evidence" value="ECO:0007669"/>
    <property type="project" value="InterPro"/>
</dbReference>
<keyword evidence="6 9" id="KW-0812">Transmembrane</keyword>
<dbReference type="Gene3D" id="3.30.2090.10">
    <property type="entry name" value="Multidrug efflux transporter AcrB TolC docking domain, DN and DC subdomains"/>
    <property type="match status" value="2"/>
</dbReference>
<sequence>MINSIISFSIKNKALIGLMTIGLIIGGIWSMTKVPLDAVPDITNNQVQVITTAPNLGTEDIEQFVTYQVELSVANLPGVIEIRSVSRFGLSVVTIVFEDNMGTYLPRQLVSEALAEIKEKIPEGFAEPFMAPISTGLGEIYQYTLEVQPGYDTVYNDMELRTMQEWIVKRQMAMVPGVVEVNSFGGRGKQYEISINPDKLRSMNLTMSDVFEALEENNQNTGGAYIEKNFQANFIRGEGLMRSLDDIRNTLVANVNGQPVFIRDVAEVKYGSFVRYGAFTKDGKGEAVGGIVMMLKGENSNDVIKDVKERMALIQKSLPDGVEIKPFLDRSKLIKSTTSTVAENLSLGALIVIFVLVIFLGNLRGGLLVASTIPLALLFAFIMMKVFGVWANLMSLGAIDFGILVDGAVIIVESMIFYLHRNEFIGKKLGLPRRNEIAYNSASKMMNSAFFGQLIILIVFIPVLALQGVEGKMFIPMAMTFGFAVLGVMVLCLTYIPMMAALFLRPPKTDKKTWGERFIGKLENLYEPVIAWALRKGKLVLGIALVLLISGGFLFSRMGAEFIPQLDEGDFAFQAFLKPGTSLSEVEKASTRIEQIVLENFPDEIASIQSRIGVADLPTDPMPIDIADIFVILTPEDEWTKVESKQELIDKVKEKVSVLPGINYEFTQPIEMRFNELLTGIREDVAIKLYGDDLDMLADKAEEISGLIAGIEGIEGIKAEATRGLPQITVKYNRTKLGQYGLKIKDLNTVVETAFSGGVAGVIYEGERMFDLVVRLDEAHRQSIDDLRNLFVNTPNGNQVPLKEVADVSYQPGPMQISRDNTNRRTYVGINVEGRDIKSLVEEIQQTLDENLELPSGYYIRYGGAFENLERASKRLTLVVPLALALIFMLVFFAIKSFKQTLMIYVAIPLAAVGGIFSLYLRDMPFSISAGVGFIVLFGVAVLNGLVLISGFNELKEEGKLSLGDIIKKGSIRRVRPIFLTASTDILGFLPMAISTSAGAEVQRPLATVVIGGMLTSTLLTLVVLPVLYKMVESGKTKLKAPKLNTTVITVLLIIGGLGVSGSLKAQENSVTLEQAIERAKENYPSLKAASLDVEKQKALKATAYDLGNTSIYTGKEETGNGAVGIQNQIGVTQSEIDLFGIPAKTKLNKSRTDLAVSKLELTENELVRNVSLAWYRSLVAKKQTELYNQLDSIYTNFLKAAELRFKTQQTSKVEYLSASAKYKELMVNMKQAESEYLASLQILNQYLMYPGGVKITDAGQAWDKTIHAAFSVDSLNNVPLLNYYRKQLDVSDAEWKAEKANFLPKLDLGYSRQSVDGTSGFYGWEAGISVPLLFFSQSGKTKAARINYQITGQEYKQRELELNASYKELLSRYKVMSEVLEYYKSEALPLAAEQIEAANLGYRLGSLSYIEFIQNTESAIKTRQEYLSRLSDFFEIKEQLEYITGQ</sequence>
<keyword evidence="8 9" id="KW-0472">Membrane</keyword>
<comment type="similarity">
    <text evidence="3">Belongs to the resistance-nodulation-cell division (RND) (TC 2.A.6) family.</text>
</comment>
<evidence type="ECO:0000256" key="1">
    <source>
        <dbReference type="ARBA" id="ARBA00004651"/>
    </source>
</evidence>
<feature type="transmembrane region" description="Helical" evidence="9">
    <location>
        <begin position="481"/>
        <end position="504"/>
    </location>
</feature>
<feature type="transmembrane region" description="Helical" evidence="9">
    <location>
        <begin position="902"/>
        <end position="921"/>
    </location>
</feature>
<feature type="transmembrane region" description="Helical" evidence="9">
    <location>
        <begin position="927"/>
        <end position="952"/>
    </location>
</feature>
<feature type="transmembrane region" description="Helical" evidence="9">
    <location>
        <begin position="345"/>
        <end position="363"/>
    </location>
</feature>
<dbReference type="PRINTS" id="PR00702">
    <property type="entry name" value="ACRIFLAVINRP"/>
</dbReference>
<keyword evidence="7 9" id="KW-1133">Transmembrane helix</keyword>
<feature type="transmembrane region" description="Helical" evidence="9">
    <location>
        <begin position="978"/>
        <end position="1000"/>
    </location>
</feature>
<comment type="subcellular location">
    <subcellularLocation>
        <location evidence="1">Cell membrane</location>
        <topology evidence="1">Multi-pass membrane protein</topology>
    </subcellularLocation>
</comment>
<gene>
    <name evidence="10" type="ORF">NC99_13240</name>
</gene>
<dbReference type="Gene3D" id="1.20.1640.10">
    <property type="entry name" value="Multidrug efflux transporter AcrB transmembrane domain"/>
    <property type="match status" value="2"/>
</dbReference>
<dbReference type="GO" id="GO:0005886">
    <property type="term" value="C:plasma membrane"/>
    <property type="evidence" value="ECO:0007669"/>
    <property type="project" value="UniProtKB-SubCell"/>
</dbReference>
<evidence type="ECO:0000313" key="11">
    <source>
        <dbReference type="Proteomes" id="UP000036958"/>
    </source>
</evidence>
<feature type="transmembrane region" description="Helical" evidence="9">
    <location>
        <begin position="1006"/>
        <end position="1032"/>
    </location>
</feature>
<feature type="transmembrane region" description="Helical" evidence="9">
    <location>
        <begin position="1044"/>
        <end position="1064"/>
    </location>
</feature>
<evidence type="ECO:0000256" key="8">
    <source>
        <dbReference type="ARBA" id="ARBA00023136"/>
    </source>
</evidence>
<dbReference type="STRING" id="1409788.NC99_13240"/>
<feature type="transmembrane region" description="Helical" evidence="9">
    <location>
        <begin position="876"/>
        <end position="895"/>
    </location>
</feature>
<evidence type="ECO:0000256" key="5">
    <source>
        <dbReference type="ARBA" id="ARBA00022475"/>
    </source>
</evidence>
<dbReference type="SUPFAM" id="SSF82693">
    <property type="entry name" value="Multidrug efflux transporter AcrB pore domain, PN1, PN2, PC1 and PC2 subdomains"/>
    <property type="match status" value="3"/>
</dbReference>
<dbReference type="SUPFAM" id="SSF82866">
    <property type="entry name" value="Multidrug efflux transporter AcrB transmembrane domain"/>
    <property type="match status" value="2"/>
</dbReference>
<dbReference type="InterPro" id="IPR003423">
    <property type="entry name" value="OMP_efflux"/>
</dbReference>
<evidence type="ECO:0000256" key="7">
    <source>
        <dbReference type="ARBA" id="ARBA00022989"/>
    </source>
</evidence>
<dbReference type="Gene3D" id="3.30.70.1440">
    <property type="entry name" value="Multidrug efflux transporter AcrB pore domain"/>
    <property type="match status" value="1"/>
</dbReference>
<evidence type="ECO:0000256" key="2">
    <source>
        <dbReference type="ARBA" id="ARBA00007613"/>
    </source>
</evidence>
<comment type="caution">
    <text evidence="10">The sequence shown here is derived from an EMBL/GenBank/DDBJ whole genome shotgun (WGS) entry which is preliminary data.</text>
</comment>
<reference evidence="11" key="1">
    <citation type="submission" date="2015-07" db="EMBL/GenBank/DDBJ databases">
        <title>Genome sequencing of Sunxiuqinia dokdonensis strain SK.</title>
        <authorList>
            <person name="Ahn S."/>
            <person name="Kim B.-C."/>
        </authorList>
    </citation>
    <scope>NUCLEOTIDE SEQUENCE [LARGE SCALE GENOMIC DNA]</scope>
    <source>
        <strain evidence="11">SK</strain>
    </source>
</reference>
<accession>A0A0L8VCE1</accession>
<feature type="transmembrane region" description="Helical" evidence="9">
    <location>
        <begin position="375"/>
        <end position="393"/>
    </location>
</feature>
<dbReference type="EMBL" id="LGIA01000063">
    <property type="protein sequence ID" value="KOH45847.1"/>
    <property type="molecule type" value="Genomic_DNA"/>
</dbReference>